<dbReference type="SMART" id="SM00448">
    <property type="entry name" value="REC"/>
    <property type="match status" value="1"/>
</dbReference>
<dbReference type="InterPro" id="IPR003594">
    <property type="entry name" value="HATPase_dom"/>
</dbReference>
<dbReference type="Pfam" id="PF08448">
    <property type="entry name" value="PAS_4"/>
    <property type="match status" value="1"/>
</dbReference>
<evidence type="ECO:0000313" key="11">
    <source>
        <dbReference type="Proteomes" id="UP000250443"/>
    </source>
</evidence>
<dbReference type="Pfam" id="PF00512">
    <property type="entry name" value="HisKA"/>
    <property type="match status" value="1"/>
</dbReference>
<dbReference type="SMART" id="SM00091">
    <property type="entry name" value="PAS"/>
    <property type="match status" value="1"/>
</dbReference>
<dbReference type="PANTHER" id="PTHR43065">
    <property type="entry name" value="SENSOR HISTIDINE KINASE"/>
    <property type="match status" value="1"/>
</dbReference>
<gene>
    <name evidence="10" type="ORF">NCTC11842_05667</name>
</gene>
<dbReference type="Pfam" id="PF08447">
    <property type="entry name" value="PAS_3"/>
    <property type="match status" value="1"/>
</dbReference>
<dbReference type="AlphaFoldDB" id="A0A2X2DCB6"/>
<feature type="domain" description="Response regulatory" evidence="7">
    <location>
        <begin position="700"/>
        <end position="816"/>
    </location>
</feature>
<dbReference type="Gene3D" id="3.40.50.2300">
    <property type="match status" value="1"/>
</dbReference>
<dbReference type="Gene3D" id="1.10.287.130">
    <property type="match status" value="1"/>
</dbReference>
<dbReference type="InterPro" id="IPR000014">
    <property type="entry name" value="PAS"/>
</dbReference>
<feature type="domain" description="Histidine kinase" evidence="6">
    <location>
        <begin position="452"/>
        <end position="676"/>
    </location>
</feature>
<dbReference type="GO" id="GO:0000155">
    <property type="term" value="F:phosphorelay sensor kinase activity"/>
    <property type="evidence" value="ECO:0007669"/>
    <property type="project" value="InterPro"/>
</dbReference>
<dbReference type="PROSITE" id="PS50109">
    <property type="entry name" value="HIS_KIN"/>
    <property type="match status" value="1"/>
</dbReference>
<evidence type="ECO:0000256" key="3">
    <source>
        <dbReference type="ARBA" id="ARBA00022553"/>
    </source>
</evidence>
<dbReference type="Gene3D" id="3.30.565.10">
    <property type="entry name" value="Histidine kinase-like ATPase, C-terminal domain"/>
    <property type="match status" value="1"/>
</dbReference>
<comment type="catalytic activity">
    <reaction evidence="1">
        <text>ATP + protein L-histidine = ADP + protein N-phospho-L-histidine.</text>
        <dbReference type="EC" id="2.7.13.3"/>
    </reaction>
</comment>
<keyword evidence="4 10" id="KW-0808">Transferase</keyword>
<feature type="domain" description="PAC" evidence="9">
    <location>
        <begin position="250"/>
        <end position="302"/>
    </location>
</feature>
<feature type="domain" description="PAS" evidence="8">
    <location>
        <begin position="314"/>
        <end position="384"/>
    </location>
</feature>
<dbReference type="Proteomes" id="UP000250443">
    <property type="component" value="Unassembled WGS sequence"/>
</dbReference>
<evidence type="ECO:0000256" key="1">
    <source>
        <dbReference type="ARBA" id="ARBA00000085"/>
    </source>
</evidence>
<proteinExistence type="predicted"/>
<dbReference type="InterPro" id="IPR036097">
    <property type="entry name" value="HisK_dim/P_sf"/>
</dbReference>
<dbReference type="PROSITE" id="PS50113">
    <property type="entry name" value="PAC"/>
    <property type="match status" value="1"/>
</dbReference>
<keyword evidence="3 5" id="KW-0597">Phosphoprotein</keyword>
<dbReference type="InterPro" id="IPR013655">
    <property type="entry name" value="PAS_fold_3"/>
</dbReference>
<dbReference type="CDD" id="cd00130">
    <property type="entry name" value="PAS"/>
    <property type="match status" value="2"/>
</dbReference>
<feature type="modified residue" description="4-aspartylphosphate" evidence="5">
    <location>
        <position position="750"/>
    </location>
</feature>
<evidence type="ECO:0000259" key="9">
    <source>
        <dbReference type="PROSITE" id="PS50113"/>
    </source>
</evidence>
<dbReference type="SMART" id="SM00388">
    <property type="entry name" value="HisKA"/>
    <property type="match status" value="1"/>
</dbReference>
<dbReference type="SUPFAM" id="SSF52172">
    <property type="entry name" value="CheY-like"/>
    <property type="match status" value="1"/>
</dbReference>
<dbReference type="EC" id="2.7.13.3" evidence="2"/>
<evidence type="ECO:0000256" key="2">
    <source>
        <dbReference type="ARBA" id="ARBA00012438"/>
    </source>
</evidence>
<dbReference type="EMBL" id="UAUF01000015">
    <property type="protein sequence ID" value="SPZ16633.1"/>
    <property type="molecule type" value="Genomic_DNA"/>
</dbReference>
<evidence type="ECO:0000256" key="5">
    <source>
        <dbReference type="PROSITE-ProRule" id="PRU00169"/>
    </source>
</evidence>
<organism evidence="10 11">
    <name type="scientific">Pseudomonas luteola</name>
    <dbReference type="NCBI Taxonomy" id="47886"/>
    <lineage>
        <taxon>Bacteria</taxon>
        <taxon>Pseudomonadati</taxon>
        <taxon>Pseudomonadota</taxon>
        <taxon>Gammaproteobacteria</taxon>
        <taxon>Pseudomonadales</taxon>
        <taxon>Pseudomonadaceae</taxon>
        <taxon>Pseudomonas</taxon>
    </lineage>
</organism>
<evidence type="ECO:0000259" key="7">
    <source>
        <dbReference type="PROSITE" id="PS50110"/>
    </source>
</evidence>
<dbReference type="SMART" id="SM00086">
    <property type="entry name" value="PAC"/>
    <property type="match status" value="2"/>
</dbReference>
<dbReference type="InterPro" id="IPR001789">
    <property type="entry name" value="Sig_transdc_resp-reg_receiver"/>
</dbReference>
<dbReference type="InterPro" id="IPR011006">
    <property type="entry name" value="CheY-like_superfamily"/>
</dbReference>
<dbReference type="InterPro" id="IPR003661">
    <property type="entry name" value="HisK_dim/P_dom"/>
</dbReference>
<dbReference type="NCBIfam" id="TIGR00229">
    <property type="entry name" value="sensory_box"/>
    <property type="match status" value="1"/>
</dbReference>
<dbReference type="InterPro" id="IPR036890">
    <property type="entry name" value="HATPase_C_sf"/>
</dbReference>
<dbReference type="Pfam" id="PF02518">
    <property type="entry name" value="HATPase_c"/>
    <property type="match status" value="1"/>
</dbReference>
<dbReference type="SUPFAM" id="SSF55785">
    <property type="entry name" value="PYP-like sensor domain (PAS domain)"/>
    <property type="match status" value="3"/>
</dbReference>
<dbReference type="InterPro" id="IPR035965">
    <property type="entry name" value="PAS-like_dom_sf"/>
</dbReference>
<name>A0A2X2DCB6_PSELU</name>
<dbReference type="RefSeq" id="WP_010798762.1">
    <property type="nucleotide sequence ID" value="NZ_FQYS01000015.1"/>
</dbReference>
<dbReference type="InterPro" id="IPR001610">
    <property type="entry name" value="PAC"/>
</dbReference>
<accession>A0A2X2DCB6</accession>
<evidence type="ECO:0000259" key="8">
    <source>
        <dbReference type="PROSITE" id="PS50112"/>
    </source>
</evidence>
<dbReference type="CDD" id="cd00082">
    <property type="entry name" value="HisKA"/>
    <property type="match status" value="1"/>
</dbReference>
<dbReference type="InterPro" id="IPR000700">
    <property type="entry name" value="PAS-assoc_C"/>
</dbReference>
<dbReference type="Pfam" id="PF00072">
    <property type="entry name" value="Response_reg"/>
    <property type="match status" value="1"/>
</dbReference>
<dbReference type="PANTHER" id="PTHR43065:SF42">
    <property type="entry name" value="TWO-COMPONENT SENSOR PPRA"/>
    <property type="match status" value="1"/>
</dbReference>
<sequence>MMGKQSCLVGGGQAGERLRAVDWQNTPLGPVEGWPLSLQAAIRIVLSSDFPMMVHWGPHLITFYNDAYAPSLGNKHPGNLGRPAKEWWLEMWDQLTPIFDHVLSGKAYFVEDARYTPNRNGVQQEAFFTHCHSPLWDDDGHVAGIFLVVTETTGRIVAERKLLQANADLERQVLAAKSSEARLSAFVSASSEGLYSMSGDWQEMHELKGRGFLKDTSSPNPNWLTDYIPVDEQPRVKATLNEAITSKKLFSLEHQVKRVDGSIGWVQSRAIPFLDAAGDITEWFGAVSDITVRRHADEVLQGQKKNLEHQVTERTIELNHLWEISPDLLLVIDYEGIFRKVNPAWTRILGYELEELLGQNVSELMIPDTALSPLEAYERAARGELSEMENRYRHKDGSTRWFSWVAAPSAGQIYATGRDITAAKAAETELASMQEALRHAQKMEAVGQLTGGVAHDFNNLLAGISGSVDMMQIRIQQGRLNDLERYLGMAQNGLKRAASLTHRLLAFSRRQTLDPKPTRIGQLVLGMQELIQSTVGPATPVRMNTPEKLWSALVDAPQLENSLLNLCINARDAMPQGGRILVEMTNRSLDEYAARQHDLPPGDYLTLSVTDSGTGMPPAVIERAFEPFFTTKPIGKGTGLGLSMVYGFVQQSGGQVRINSRLGEGTTVCVYPPRYYGNAITPLTGFAEATEFPRSEPGETVLVVDDEPTVRTLIMEILEDLGYIALEAGDGAASLEILHSDRRIDLLITDVGLPGGLNGRQVADAARVWRPGLKVLFITGYAEKSLLSEGQMEPGMAVLTKPFAMDIMATRIRTMIES</sequence>
<dbReference type="SUPFAM" id="SSF47384">
    <property type="entry name" value="Homodimeric domain of signal transducing histidine kinase"/>
    <property type="match status" value="1"/>
</dbReference>
<evidence type="ECO:0000313" key="10">
    <source>
        <dbReference type="EMBL" id="SPZ16633.1"/>
    </source>
</evidence>
<dbReference type="InterPro" id="IPR005467">
    <property type="entry name" value="His_kinase_dom"/>
</dbReference>
<evidence type="ECO:0000256" key="4">
    <source>
        <dbReference type="ARBA" id="ARBA00022777"/>
    </source>
</evidence>
<dbReference type="PROSITE" id="PS50110">
    <property type="entry name" value="RESPONSE_REGULATORY"/>
    <property type="match status" value="1"/>
</dbReference>
<dbReference type="SMART" id="SM00387">
    <property type="entry name" value="HATPase_c"/>
    <property type="match status" value="1"/>
</dbReference>
<dbReference type="InterPro" id="IPR013656">
    <property type="entry name" value="PAS_4"/>
</dbReference>
<dbReference type="SUPFAM" id="SSF55874">
    <property type="entry name" value="ATPase domain of HSP90 chaperone/DNA topoisomerase II/histidine kinase"/>
    <property type="match status" value="1"/>
</dbReference>
<evidence type="ECO:0000259" key="6">
    <source>
        <dbReference type="PROSITE" id="PS50109"/>
    </source>
</evidence>
<dbReference type="PROSITE" id="PS50112">
    <property type="entry name" value="PAS"/>
    <property type="match status" value="1"/>
</dbReference>
<protein>
    <recommendedName>
        <fullName evidence="2">histidine kinase</fullName>
        <ecNumber evidence="2">2.7.13.3</ecNumber>
    </recommendedName>
</protein>
<reference evidence="10 11" key="1">
    <citation type="submission" date="2018-06" db="EMBL/GenBank/DDBJ databases">
        <authorList>
            <consortium name="Pathogen Informatics"/>
            <person name="Doyle S."/>
        </authorList>
    </citation>
    <scope>NUCLEOTIDE SEQUENCE [LARGE SCALE GENOMIC DNA]</scope>
    <source>
        <strain evidence="10 11">NCTC11842</strain>
    </source>
</reference>
<dbReference type="InterPro" id="IPR004358">
    <property type="entry name" value="Sig_transdc_His_kin-like_C"/>
</dbReference>
<dbReference type="PRINTS" id="PR00344">
    <property type="entry name" value="BCTRLSENSOR"/>
</dbReference>
<dbReference type="CDD" id="cd18161">
    <property type="entry name" value="REC_hyHK_blue-like"/>
    <property type="match status" value="1"/>
</dbReference>
<dbReference type="Gene3D" id="3.30.450.20">
    <property type="entry name" value="PAS domain"/>
    <property type="match status" value="3"/>
</dbReference>
<keyword evidence="4 10" id="KW-0418">Kinase</keyword>